<dbReference type="InterPro" id="IPR000634">
    <property type="entry name" value="Ser/Thr_deHydtase_PyrdxlP-BS"/>
</dbReference>
<dbReference type="SUPFAM" id="SSF53686">
    <property type="entry name" value="Tryptophan synthase beta subunit-like PLP-dependent enzymes"/>
    <property type="match status" value="1"/>
</dbReference>
<dbReference type="EMBL" id="BDGJ01000023">
    <property type="protein sequence ID" value="GAW91655.1"/>
    <property type="molecule type" value="Genomic_DNA"/>
</dbReference>
<dbReference type="InterPro" id="IPR036052">
    <property type="entry name" value="TrpB-like_PALP_sf"/>
</dbReference>
<evidence type="ECO:0000313" key="15">
    <source>
        <dbReference type="Proteomes" id="UP000197032"/>
    </source>
</evidence>
<comment type="similarity">
    <text evidence="4">Belongs to the serine/threonine dehydratase family.</text>
</comment>
<dbReference type="GO" id="GO:0070689">
    <property type="term" value="P:L-threonine catabolic process to propionate"/>
    <property type="evidence" value="ECO:0007669"/>
    <property type="project" value="UniProtKB-UniPathway"/>
</dbReference>
<dbReference type="EC" id="4.3.1.19" evidence="6"/>
<dbReference type="Proteomes" id="UP000197032">
    <property type="component" value="Unassembled WGS sequence"/>
</dbReference>
<dbReference type="GO" id="GO:0004794">
    <property type="term" value="F:threonine deaminase activity"/>
    <property type="evidence" value="ECO:0007669"/>
    <property type="project" value="UniProtKB-EC"/>
</dbReference>
<evidence type="ECO:0000256" key="1">
    <source>
        <dbReference type="ARBA" id="ARBA00001274"/>
    </source>
</evidence>
<evidence type="ECO:0000256" key="2">
    <source>
        <dbReference type="ARBA" id="ARBA00001933"/>
    </source>
</evidence>
<dbReference type="Pfam" id="PF00291">
    <property type="entry name" value="PALP"/>
    <property type="match status" value="1"/>
</dbReference>
<dbReference type="FunFam" id="3.40.50.1100:FF:000007">
    <property type="entry name" value="L-threonine dehydratase catabolic TdcB"/>
    <property type="match status" value="1"/>
</dbReference>
<dbReference type="InterPro" id="IPR002912">
    <property type="entry name" value="ACT_dom"/>
</dbReference>
<dbReference type="NCBIfam" id="TIGR01127">
    <property type="entry name" value="ilvA_1Cterm"/>
    <property type="match status" value="1"/>
</dbReference>
<dbReference type="GO" id="GO:0030170">
    <property type="term" value="F:pyridoxal phosphate binding"/>
    <property type="evidence" value="ECO:0007669"/>
    <property type="project" value="InterPro"/>
</dbReference>
<keyword evidence="10" id="KW-0456">Lyase</keyword>
<feature type="domain" description="ACT" evidence="13">
    <location>
        <begin position="337"/>
        <end position="412"/>
    </location>
</feature>
<comment type="catalytic activity">
    <reaction evidence="1">
        <text>L-threonine = 2-oxobutanoate + NH4(+)</text>
        <dbReference type="Rhea" id="RHEA:22108"/>
        <dbReference type="ChEBI" id="CHEBI:16763"/>
        <dbReference type="ChEBI" id="CHEBI:28938"/>
        <dbReference type="ChEBI" id="CHEBI:57926"/>
        <dbReference type="EC" id="4.3.1.19"/>
    </reaction>
</comment>
<evidence type="ECO:0000313" key="14">
    <source>
        <dbReference type="EMBL" id="GAW91655.1"/>
    </source>
</evidence>
<dbReference type="PANTHER" id="PTHR48078:SF6">
    <property type="entry name" value="L-THREONINE DEHYDRATASE CATABOLIC TDCB"/>
    <property type="match status" value="1"/>
</dbReference>
<dbReference type="PROSITE" id="PS00165">
    <property type="entry name" value="DEHYDRATASE_SER_THR"/>
    <property type="match status" value="1"/>
</dbReference>
<name>A0A1Z5HQR9_9FIRM</name>
<accession>A0A1Z5HQR9</accession>
<dbReference type="PANTHER" id="PTHR48078">
    <property type="entry name" value="THREONINE DEHYDRATASE, MITOCHONDRIAL-RELATED"/>
    <property type="match status" value="1"/>
</dbReference>
<evidence type="ECO:0000256" key="9">
    <source>
        <dbReference type="ARBA" id="ARBA00022898"/>
    </source>
</evidence>
<organism evidence="14 15">
    <name type="scientific">Calderihabitans maritimus</name>
    <dbReference type="NCBI Taxonomy" id="1246530"/>
    <lineage>
        <taxon>Bacteria</taxon>
        <taxon>Bacillati</taxon>
        <taxon>Bacillota</taxon>
        <taxon>Clostridia</taxon>
        <taxon>Neomoorellales</taxon>
        <taxon>Calderihabitantaceae</taxon>
        <taxon>Calderihabitans</taxon>
    </lineage>
</organism>
<evidence type="ECO:0000256" key="3">
    <source>
        <dbReference type="ARBA" id="ARBA00004958"/>
    </source>
</evidence>
<dbReference type="InterPro" id="IPR005789">
    <property type="entry name" value="Thr_deHydtase_catblc"/>
</dbReference>
<evidence type="ECO:0000256" key="7">
    <source>
        <dbReference type="ARBA" id="ARBA00022248"/>
    </source>
</evidence>
<evidence type="ECO:0000256" key="8">
    <source>
        <dbReference type="ARBA" id="ARBA00022533"/>
    </source>
</evidence>
<dbReference type="CDD" id="cd01562">
    <property type="entry name" value="Thr-dehyd"/>
    <property type="match status" value="1"/>
</dbReference>
<proteinExistence type="inferred from homology"/>
<dbReference type="UniPathway" id="UPA00052">
    <property type="reaction ID" value="UER00507"/>
</dbReference>
<comment type="subunit">
    <text evidence="5">In the native structure, TdcB is in a dimeric form, whereas in the TdcB-AMP complex, it exists in a tetrameric form (dimer of dimers).</text>
</comment>
<evidence type="ECO:0000256" key="4">
    <source>
        <dbReference type="ARBA" id="ARBA00010869"/>
    </source>
</evidence>
<dbReference type="GO" id="GO:0003941">
    <property type="term" value="F:L-serine ammonia-lyase activity"/>
    <property type="evidence" value="ECO:0007669"/>
    <property type="project" value="TreeGrafter"/>
</dbReference>
<dbReference type="Pfam" id="PF01842">
    <property type="entry name" value="ACT"/>
    <property type="match status" value="1"/>
</dbReference>
<dbReference type="Gene3D" id="3.30.70.260">
    <property type="match status" value="1"/>
</dbReference>
<dbReference type="InterPro" id="IPR050147">
    <property type="entry name" value="Ser/Thr_Dehydratase"/>
</dbReference>
<evidence type="ECO:0000256" key="5">
    <source>
        <dbReference type="ARBA" id="ARBA00011447"/>
    </source>
</evidence>
<dbReference type="InterPro" id="IPR044561">
    <property type="entry name" value="ACT_ThrD-II-like"/>
</dbReference>
<gene>
    <name evidence="14" type="ORF">KKC1_08160</name>
</gene>
<comment type="cofactor">
    <cofactor evidence="2">
        <name>pyridoxal 5'-phosphate</name>
        <dbReference type="ChEBI" id="CHEBI:597326"/>
    </cofactor>
</comment>
<reference evidence="15" key="1">
    <citation type="journal article" date="2017" name="Appl. Environ. Microbiol.">
        <title>Genomic analysis of Calderihabitans maritimus KKC1, a thermophilic hydrogenogenic carboxydotrophic bacterium isolated from marine sediment.</title>
        <authorList>
            <person name="Omae K."/>
            <person name="Yoneda Y."/>
            <person name="Fukuyama Y."/>
            <person name="Yoshida T."/>
            <person name="Sako Y."/>
        </authorList>
    </citation>
    <scope>NUCLEOTIDE SEQUENCE [LARGE SCALE GENOMIC DNA]</scope>
    <source>
        <strain evidence="15">KKC1</strain>
    </source>
</reference>
<comment type="caution">
    <text evidence="14">The sequence shown here is derived from an EMBL/GenBank/DDBJ whole genome shotgun (WGS) entry which is preliminary data.</text>
</comment>
<keyword evidence="15" id="KW-1185">Reference proteome</keyword>
<dbReference type="Gene3D" id="3.40.50.1100">
    <property type="match status" value="2"/>
</dbReference>
<evidence type="ECO:0000256" key="6">
    <source>
        <dbReference type="ARBA" id="ARBA00012096"/>
    </source>
</evidence>
<comment type="pathway">
    <text evidence="3">Amino-acid degradation; L-threonine degradation via propanoate pathway; propanoate from L-threonine: step 1/4.</text>
</comment>
<evidence type="ECO:0000259" key="13">
    <source>
        <dbReference type="PROSITE" id="PS51671"/>
    </source>
</evidence>
<evidence type="ECO:0000256" key="10">
    <source>
        <dbReference type="ARBA" id="ARBA00023239"/>
    </source>
</evidence>
<evidence type="ECO:0000256" key="12">
    <source>
        <dbReference type="ARBA" id="ARBA00031427"/>
    </source>
</evidence>
<evidence type="ECO:0000256" key="11">
    <source>
        <dbReference type="ARBA" id="ARBA00025527"/>
    </source>
</evidence>
<dbReference type="CDD" id="cd04886">
    <property type="entry name" value="ACT_ThrD-II-like"/>
    <property type="match status" value="1"/>
</dbReference>
<dbReference type="InterPro" id="IPR001926">
    <property type="entry name" value="TrpB-like_PALP"/>
</dbReference>
<dbReference type="GO" id="GO:0006565">
    <property type="term" value="P:L-serine catabolic process"/>
    <property type="evidence" value="ECO:0007669"/>
    <property type="project" value="TreeGrafter"/>
</dbReference>
<keyword evidence="8" id="KW-0021">Allosteric enzyme</keyword>
<dbReference type="GO" id="GO:0009097">
    <property type="term" value="P:isoleucine biosynthetic process"/>
    <property type="evidence" value="ECO:0007669"/>
    <property type="project" value="TreeGrafter"/>
</dbReference>
<dbReference type="PROSITE" id="PS51671">
    <property type="entry name" value="ACT"/>
    <property type="match status" value="1"/>
</dbReference>
<protein>
    <recommendedName>
        <fullName evidence="7">L-threonine dehydratase catabolic TdcB</fullName>
        <ecNumber evidence="6">4.3.1.19</ecNumber>
    </recommendedName>
    <alternativeName>
        <fullName evidence="12">Threonine deaminase</fullName>
    </alternativeName>
</protein>
<comment type="function">
    <text evidence="11">Catalyzes the anaerobic formation of alpha-ketobutyrate and ammonia from threonine in a two-step reaction. The first step involved a dehydration of threonine and a production of enamine intermediates (aminocrotonate), which tautomerizes to its imine form (iminobutyrate). Both intermediates are unstable and short-lived. The second step is the nonenzymatic hydrolysis of the enamine/imine intermediates to form 2-ketobutyrate and free ammonia. In the low water environment of the cell, the second step is accelerated by RidA.</text>
</comment>
<keyword evidence="9" id="KW-0663">Pyridoxal phosphate</keyword>
<sequence>MGWKLMGELEIVSLHHIHKALEELKPVIHRTPLDFSATFSKLTGYNVFLKAENLQKTGSFKIRGAYNKIQMLSPEEKKKGVVAASAGNHAQGVAFAASRAGIPSTVVMPQWAPLSKIMATRDYGARVVLAGENYDEAYLEARSIQDKTGAVFIHAFDDPAVIAGQGTVGLEIVEQLPDLDALVVPVGGGGLIAGIATAVKSLRPEVEVFGVQAARVAPVFARWKEGKFSTEDTVGTIADGIAVKRPGEITLPLIERLVDDIVAVEDEMIAQTILMLMERSKLIVEGAGAAALAAMLAGKVRPKRKNVVVIISGGNIDVNMVSKIIERGLVKTGRLAQLRTWLEDRPGALQKLLSVVASTRANVISVTHDRIKPAVPLTRAEVTLRLETKDTEHIAQIIKALQEKGYKVKELP</sequence>
<dbReference type="AlphaFoldDB" id="A0A1Z5HQR9"/>